<evidence type="ECO:0000259" key="6">
    <source>
        <dbReference type="Pfam" id="PF04112"/>
    </source>
</evidence>
<dbReference type="InterPro" id="IPR057983">
    <property type="entry name" value="NAA35-like_N"/>
</dbReference>
<evidence type="ECO:0000256" key="5">
    <source>
        <dbReference type="SAM" id="MobiDB-lite"/>
    </source>
</evidence>
<evidence type="ECO:0000259" key="7">
    <source>
        <dbReference type="Pfam" id="PF25789"/>
    </source>
</evidence>
<evidence type="ECO:0000256" key="3">
    <source>
        <dbReference type="ARBA" id="ARBA00022490"/>
    </source>
</evidence>
<evidence type="ECO:0000313" key="10">
    <source>
        <dbReference type="Proteomes" id="UP000030764"/>
    </source>
</evidence>
<feature type="domain" description="NAA35-like TPR repeats" evidence="7">
    <location>
        <begin position="346"/>
        <end position="731"/>
    </location>
</feature>
<keyword evidence="10" id="KW-1185">Reference proteome</keyword>
<feature type="compositionally biased region" description="Acidic residues" evidence="5">
    <location>
        <begin position="799"/>
        <end position="808"/>
    </location>
</feature>
<dbReference type="EMBL" id="KL363202">
    <property type="protein sequence ID" value="KFD55118.1"/>
    <property type="molecule type" value="Genomic_DNA"/>
</dbReference>
<proteinExistence type="inferred from homology"/>
<dbReference type="Pfam" id="PF25789">
    <property type="entry name" value="TPR_NAA35"/>
    <property type="match status" value="1"/>
</dbReference>
<dbReference type="EMBL" id="KL367477">
    <property type="protein sequence ID" value="KFD72531.1"/>
    <property type="molecule type" value="Genomic_DNA"/>
</dbReference>
<dbReference type="InterPro" id="IPR057982">
    <property type="entry name" value="TPR_NAA35"/>
</dbReference>
<accession>A0A085NST5</accession>
<evidence type="ECO:0000313" key="9">
    <source>
        <dbReference type="EMBL" id="KFD72531.1"/>
    </source>
</evidence>
<evidence type="ECO:0000256" key="1">
    <source>
        <dbReference type="ARBA" id="ARBA00004496"/>
    </source>
</evidence>
<dbReference type="Pfam" id="PF04112">
    <property type="entry name" value="Mak10"/>
    <property type="match status" value="1"/>
</dbReference>
<sequence length="808" mass="91876">MTELAKSFSKLTTVDAPEPGNSDWVDATEEFKNACSQLKIGELVMAKEITLFDTLLAVEFMDPRLDTGATKSTPKVTNFSEAVKRGLLKSNRVSIAEQVVIMDVTTITLVAWLKGCGALESLFINLYLQEPWKIEEIGLRTFCILIRKLVNLVSSIVQRANIYEESSEEHHFMISPMTVELGSFPMHNEVPNSKLLSCLETVEKRLIAKSQAEVVTGYVNRLSFYRHLYVALLAMTEKDDEKWASKKDMIIGNVTDIRRSLLTCQRLLEHLYTSKEDEKTPSPPDLSGYNFISPCESSMKVSSNMFSCVVEFGSLADAGKYLRRMVGLLLSVVSISDKKGNYLITMKQFIKFVDYPLSEQPCLLTRSVMQLFYYPGGALEVPLVPFAESLRLAMEKLCMPPYLPKNATAMEDTDLSRAFAVLMNSSYKVLPDVLRTYGLSASRRLFHIQRLLPLLGELIVQGDLVDRKNAANVVEVSVRRRNLHTETGLGNVACFYVYLLLENVREYIFLSLSMRLYDYYELPAVYWYLTDVVLRWHLEVMQRCEGFVGIINLVGSRDKNDRRLQKMRARPRGPSSRDVELRMMQAFVFIFRAYYQISLCLRCYGLLPLDKATFEHNEAFCSRIFCRFEALTKLPFPFFFDYKVFLTSSARLCSEVNYTNMYQVVRMAVKCLNTACSILSNPVLTGDTVTMLRVICRKNMIAAQLLMKESRNVRLQGFRMDDDFHAIFPLISVETVRESSADDAPANLKDQTPTTVYERLDNNLADESAAAAAVEKEEEEEEENSSRQVNGEAAAPEAERDEETFVPV</sequence>
<keyword evidence="3" id="KW-0963">Cytoplasm</keyword>
<gene>
    <name evidence="8" type="ORF">M513_04036</name>
    <name evidence="9" type="ORF">M514_04036</name>
</gene>
<dbReference type="Proteomes" id="UP000030764">
    <property type="component" value="Unassembled WGS sequence"/>
</dbReference>
<evidence type="ECO:0000256" key="2">
    <source>
        <dbReference type="ARBA" id="ARBA00006289"/>
    </source>
</evidence>
<feature type="domain" description="NAA35-like N-terminal" evidence="6">
    <location>
        <begin position="41"/>
        <end position="132"/>
    </location>
</feature>
<comment type="subcellular location">
    <subcellularLocation>
        <location evidence="1">Cytoplasm</location>
    </subcellularLocation>
</comment>
<evidence type="ECO:0000256" key="4">
    <source>
        <dbReference type="ARBA" id="ARBA00030494"/>
    </source>
</evidence>
<organism evidence="9">
    <name type="scientific">Trichuris suis</name>
    <name type="common">pig whipworm</name>
    <dbReference type="NCBI Taxonomy" id="68888"/>
    <lineage>
        <taxon>Eukaryota</taxon>
        <taxon>Metazoa</taxon>
        <taxon>Ecdysozoa</taxon>
        <taxon>Nematoda</taxon>
        <taxon>Enoplea</taxon>
        <taxon>Dorylaimia</taxon>
        <taxon>Trichinellida</taxon>
        <taxon>Trichuridae</taxon>
        <taxon>Trichuris</taxon>
    </lineage>
</organism>
<dbReference type="PANTHER" id="PTHR21373">
    <property type="entry name" value="GLUCOSE REPRESSIBLE PROTEIN MAK10"/>
    <property type="match status" value="1"/>
</dbReference>
<protein>
    <recommendedName>
        <fullName evidence="4">Protein MAK10 homolog</fullName>
    </recommendedName>
</protein>
<reference evidence="9 10" key="1">
    <citation type="journal article" date="2014" name="Nat. Genet.">
        <title>Genome and transcriptome of the porcine whipworm Trichuris suis.</title>
        <authorList>
            <person name="Jex A.R."/>
            <person name="Nejsum P."/>
            <person name="Schwarz E.M."/>
            <person name="Hu L."/>
            <person name="Young N.D."/>
            <person name="Hall R.S."/>
            <person name="Korhonen P.K."/>
            <person name="Liao S."/>
            <person name="Thamsborg S."/>
            <person name="Xia J."/>
            <person name="Xu P."/>
            <person name="Wang S."/>
            <person name="Scheerlinck J.P."/>
            <person name="Hofmann A."/>
            <person name="Sternberg P.W."/>
            <person name="Wang J."/>
            <person name="Gasser R.B."/>
        </authorList>
    </citation>
    <scope>NUCLEOTIDE SEQUENCE [LARGE SCALE GENOMIC DNA]</scope>
    <source>
        <strain evidence="9">DCEP-RM93F</strain>
        <strain evidence="8">DCEP-RM93M</strain>
    </source>
</reference>
<feature type="region of interest" description="Disordered" evidence="5">
    <location>
        <begin position="767"/>
        <end position="808"/>
    </location>
</feature>
<dbReference type="AlphaFoldDB" id="A0A085NST5"/>
<dbReference type="Proteomes" id="UP000030758">
    <property type="component" value="Unassembled WGS sequence"/>
</dbReference>
<evidence type="ECO:0000313" key="8">
    <source>
        <dbReference type="EMBL" id="KFD55118.1"/>
    </source>
</evidence>
<dbReference type="PANTHER" id="PTHR21373:SF0">
    <property type="entry name" value="N-ALPHA-ACETYLTRANSFERASE 35, NATC AUXILIARY SUBUNIT"/>
    <property type="match status" value="1"/>
</dbReference>
<dbReference type="InterPro" id="IPR007244">
    <property type="entry name" value="Naa35_N"/>
</dbReference>
<name>A0A085NST5_9BILA</name>
<comment type="similarity">
    <text evidence="2">Belongs to the MAK10 family.</text>
</comment>
<dbReference type="GO" id="GO:0031417">
    <property type="term" value="C:NatC complex"/>
    <property type="evidence" value="ECO:0007669"/>
    <property type="project" value="InterPro"/>
</dbReference>